<dbReference type="InterPro" id="IPR019734">
    <property type="entry name" value="TPR_rpt"/>
</dbReference>
<protein>
    <submittedName>
        <fullName evidence="1">Uncharacterized protein</fullName>
    </submittedName>
</protein>
<reference evidence="1 2" key="1">
    <citation type="journal article" date="2015" name="Appl. Environ. Microbiol.">
        <title>Aerobic and Anaerobic Thiosulfate Oxidation by a Cold-Adapted, Subglacial Chemoautotroph.</title>
        <authorList>
            <person name="Harrold Z.R."/>
            <person name="Skidmore M.L."/>
            <person name="Hamilton T.L."/>
            <person name="Desch L."/>
            <person name="Amada K."/>
            <person name="van Gelder W."/>
            <person name="Glover K."/>
            <person name="Roden E.E."/>
            <person name="Boyd E.S."/>
        </authorList>
    </citation>
    <scope>NUCLEOTIDE SEQUENCE [LARGE SCALE GENOMIC DNA]</scope>
    <source>
        <strain evidence="1 2">RG</strain>
    </source>
</reference>
<sequence length="716" mass="77155">MLGDIELNQNHLDAAEKSFSKTLALQPENRSALLKHALISLSMNQKERARKDLEVLRESAPKSADLLYLDAVFKYQEGKFQAALSAIQQLLGSQPGHTKTNLLAGLVLYEMKSYEQAIAHLSKVVNRSPGRTEARKYLASAQLLTGDAESAYKTLAPIALTTRDPQVLALLAQTQQSRGNSAQAIASLTQANQLAPGNPVILTRLASLHFQTGDDEQGFTELNALNGAEGQVTSADVIAISELIKKKRNAEALGVANRLIQRASKNALAYNLKGMAQVASGDINGGYASFEQAHAIDPEAIAAILNLAQLDKRAKTIDKSIARLTRYVDQFPVHAQALFTLAELEASKGNRQASLKWIDKALKANPAYMPAHALRVRGLINANQPDQALSAARDAINAAPENSIAQALLADVQYASNDMANAAASYTRLAQQSSTPRLLYRLATAQLAIGKRAEAIANLEKSRGATPGDIETLALLSTLRIAEKNFVESKKLIAELKQRFPQSATGWYQEGQMLDAQGQSAQALEAYRQAHAIANDSRSASYLHMALVRSGQIDAANGLLTTWLSQHPKDGGVRRHLAGFYAQSGQSREGIEQYLLILRQSPGDVQALNNLAILYQSIGDAKALSYAEKAAQAAPKNPLIQDTLGWIQVQSGQLEKGISTLKAAYAALPGNPEIALHLATALAEHGETREARLIAQPASQKLSPQQSALRALLNKL</sequence>
<gene>
    <name evidence="1" type="ORF">ABW22_05440</name>
</gene>
<dbReference type="Pfam" id="PF13432">
    <property type="entry name" value="TPR_16"/>
    <property type="match status" value="3"/>
</dbReference>
<evidence type="ECO:0000313" key="1">
    <source>
        <dbReference type="EMBL" id="KVW96874.1"/>
    </source>
</evidence>
<dbReference type="NCBIfam" id="TIGR02917">
    <property type="entry name" value="PEP_TPR_lipo"/>
    <property type="match status" value="1"/>
</dbReference>
<dbReference type="AlphaFoldDB" id="A0A125BCX7"/>
<dbReference type="Pfam" id="PF14559">
    <property type="entry name" value="TPR_19"/>
    <property type="match status" value="2"/>
</dbReference>
<dbReference type="PANTHER" id="PTHR12558">
    <property type="entry name" value="CELL DIVISION CYCLE 16,23,27"/>
    <property type="match status" value="1"/>
</dbReference>
<dbReference type="EMBL" id="LDUG01000018">
    <property type="protein sequence ID" value="KVW96874.1"/>
    <property type="molecule type" value="Genomic_DNA"/>
</dbReference>
<organism evidence="1 2">
    <name type="scientific">Thiobacillus denitrificans</name>
    <dbReference type="NCBI Taxonomy" id="36861"/>
    <lineage>
        <taxon>Bacteria</taxon>
        <taxon>Pseudomonadati</taxon>
        <taxon>Pseudomonadota</taxon>
        <taxon>Betaproteobacteria</taxon>
        <taxon>Nitrosomonadales</taxon>
        <taxon>Thiobacillaceae</taxon>
        <taxon>Thiobacillus</taxon>
    </lineage>
</organism>
<accession>A0A125BCX7</accession>
<proteinExistence type="predicted"/>
<comment type="caution">
    <text evidence="1">The sequence shown here is derived from an EMBL/GenBank/DDBJ whole genome shotgun (WGS) entry which is preliminary data.</text>
</comment>
<dbReference type="SMART" id="SM00028">
    <property type="entry name" value="TPR"/>
    <property type="match status" value="10"/>
</dbReference>
<dbReference type="SUPFAM" id="SSF48452">
    <property type="entry name" value="TPR-like"/>
    <property type="match status" value="4"/>
</dbReference>
<dbReference type="Gene3D" id="1.25.40.10">
    <property type="entry name" value="Tetratricopeptide repeat domain"/>
    <property type="match status" value="3"/>
</dbReference>
<evidence type="ECO:0000313" key="2">
    <source>
        <dbReference type="Proteomes" id="UP000064243"/>
    </source>
</evidence>
<keyword evidence="2" id="KW-1185">Reference proteome</keyword>
<dbReference type="InterPro" id="IPR011990">
    <property type="entry name" value="TPR-like_helical_dom_sf"/>
</dbReference>
<dbReference type="InterPro" id="IPR014266">
    <property type="entry name" value="PEP-CTERM_TPR_PrsT"/>
</dbReference>
<dbReference type="PATRIC" id="fig|36861.3.peg.550"/>
<dbReference type="Proteomes" id="UP000064243">
    <property type="component" value="Unassembled WGS sequence"/>
</dbReference>
<dbReference type="PANTHER" id="PTHR12558:SF13">
    <property type="entry name" value="CELL DIVISION CYCLE PROTEIN 27 HOMOLOG"/>
    <property type="match status" value="1"/>
</dbReference>
<name>A0A125BCX7_THIDE</name>